<evidence type="ECO:0000313" key="7">
    <source>
        <dbReference type="EMBL" id="RTE09141.1"/>
    </source>
</evidence>
<evidence type="ECO:0000256" key="4">
    <source>
        <dbReference type="ARBA" id="ARBA00023004"/>
    </source>
</evidence>
<dbReference type="InterPro" id="IPR044043">
    <property type="entry name" value="VanA_C_cat"/>
</dbReference>
<dbReference type="PANTHER" id="PTHR21266">
    <property type="entry name" value="IRON-SULFUR DOMAIN CONTAINING PROTEIN"/>
    <property type="match status" value="1"/>
</dbReference>
<proteinExistence type="predicted"/>
<dbReference type="PANTHER" id="PTHR21266:SF60">
    <property type="entry name" value="3-KETOSTEROID-9-ALPHA-MONOOXYGENASE, OXYGENASE COMPONENT"/>
    <property type="match status" value="1"/>
</dbReference>
<dbReference type="GO" id="GO:0005506">
    <property type="term" value="F:iron ion binding"/>
    <property type="evidence" value="ECO:0007669"/>
    <property type="project" value="InterPro"/>
</dbReference>
<dbReference type="GO" id="GO:0016705">
    <property type="term" value="F:oxidoreductase activity, acting on paired donors, with incorporation or reduction of molecular oxygen"/>
    <property type="evidence" value="ECO:0007669"/>
    <property type="project" value="UniProtKB-ARBA"/>
</dbReference>
<dbReference type="Pfam" id="PF00355">
    <property type="entry name" value="Rieske"/>
    <property type="match status" value="1"/>
</dbReference>
<gene>
    <name evidence="7" type="ORF">EJQ19_13870</name>
</gene>
<keyword evidence="3" id="KW-0560">Oxidoreductase</keyword>
<dbReference type="PROSITE" id="PS00570">
    <property type="entry name" value="RING_HYDROXYL_ALPHA"/>
    <property type="match status" value="1"/>
</dbReference>
<evidence type="ECO:0000256" key="1">
    <source>
        <dbReference type="ARBA" id="ARBA00022714"/>
    </source>
</evidence>
<organism evidence="7 8">
    <name type="scientific">Paenibacillus whitsoniae</name>
    <dbReference type="NCBI Taxonomy" id="2496558"/>
    <lineage>
        <taxon>Bacteria</taxon>
        <taxon>Bacillati</taxon>
        <taxon>Bacillota</taxon>
        <taxon>Bacilli</taxon>
        <taxon>Bacillales</taxon>
        <taxon>Paenibacillaceae</taxon>
        <taxon>Paenibacillus</taxon>
    </lineage>
</organism>
<dbReference type="SUPFAM" id="SSF50022">
    <property type="entry name" value="ISP domain"/>
    <property type="match status" value="1"/>
</dbReference>
<evidence type="ECO:0000259" key="6">
    <source>
        <dbReference type="PROSITE" id="PS51296"/>
    </source>
</evidence>
<dbReference type="Gene3D" id="2.102.10.10">
    <property type="entry name" value="Rieske [2Fe-2S] iron-sulphur domain"/>
    <property type="match status" value="1"/>
</dbReference>
<keyword evidence="8" id="KW-1185">Reference proteome</keyword>
<dbReference type="PROSITE" id="PS51296">
    <property type="entry name" value="RIESKE"/>
    <property type="match status" value="1"/>
</dbReference>
<feature type="domain" description="Rieske" evidence="6">
    <location>
        <begin position="15"/>
        <end position="118"/>
    </location>
</feature>
<dbReference type="OrthoDB" id="9800776at2"/>
<evidence type="ECO:0000313" key="8">
    <source>
        <dbReference type="Proteomes" id="UP000276128"/>
    </source>
</evidence>
<dbReference type="InterPro" id="IPR036922">
    <property type="entry name" value="Rieske_2Fe-2S_sf"/>
</dbReference>
<reference evidence="7 8" key="1">
    <citation type="submission" date="2018-12" db="EMBL/GenBank/DDBJ databases">
        <title>Bacillus ochoae sp. nov., Paenibacillus whitsoniae sp. nov., Paenibacillus spiritus sp. nov. Isolated from the Mars Exploration Rover during spacecraft assembly.</title>
        <authorList>
            <person name="Seuylemezian A."/>
            <person name="Vaishampayan P."/>
        </authorList>
    </citation>
    <scope>NUCLEOTIDE SEQUENCE [LARGE SCALE GENOMIC DNA]</scope>
    <source>
        <strain evidence="7 8">MER 54</strain>
    </source>
</reference>
<keyword evidence="7" id="KW-0223">Dioxygenase</keyword>
<name>A0A3S0CUP4_9BACL</name>
<dbReference type="RefSeq" id="WP_126141830.1">
    <property type="nucleotide sequence ID" value="NZ_RXHU01000037.1"/>
</dbReference>
<dbReference type="Proteomes" id="UP000276128">
    <property type="component" value="Unassembled WGS sequence"/>
</dbReference>
<keyword evidence="5" id="KW-0411">Iron-sulfur</keyword>
<comment type="caution">
    <text evidence="7">The sequence shown here is derived from an EMBL/GenBank/DDBJ whole genome shotgun (WGS) entry which is preliminary data.</text>
</comment>
<dbReference type="InterPro" id="IPR050584">
    <property type="entry name" value="Cholesterol_7-desaturase"/>
</dbReference>
<keyword evidence="4" id="KW-0408">Iron</keyword>
<accession>A0A3S0CUP4</accession>
<dbReference type="GO" id="GO:0004497">
    <property type="term" value="F:monooxygenase activity"/>
    <property type="evidence" value="ECO:0007669"/>
    <property type="project" value="UniProtKB-ARBA"/>
</dbReference>
<keyword evidence="2" id="KW-0479">Metal-binding</keyword>
<dbReference type="Gene3D" id="3.90.380.10">
    <property type="entry name" value="Naphthalene 1,2-dioxygenase Alpha Subunit, Chain A, domain 1"/>
    <property type="match status" value="1"/>
</dbReference>
<sequence>MKPATVIDEVLANEWFAVLKSEELEASPKQVLIMGQRVVVFRTRKGVHAFKDLCIHRGSALSIGTVENDTIVCPYHGWQYDGEGHCVCIPAQSRSAAIPTKAKATVYHSEEKYGLIWVCLGTPSAPIPDLEPYRDPAFSTYTFGPYRVESSAARVIENFLDFSHLMWVHQGYLSDRAFSEMANYQVHRKEGRLVTDEVIVHEYNLEASHREFIPVTYVKEAYRPLTAFLTKTFGTGRIMCILMVSCPIDAHTSVTYTVHAINFDPGKLADYIAMNDAVMMQDVQILENQKPEELPLDLQAELSLKSDLLSIAYRKWLAELGVKMGTA</sequence>
<dbReference type="GO" id="GO:0051213">
    <property type="term" value="F:dioxygenase activity"/>
    <property type="evidence" value="ECO:0007669"/>
    <property type="project" value="UniProtKB-KW"/>
</dbReference>
<dbReference type="EMBL" id="RXHU01000037">
    <property type="protein sequence ID" value="RTE09141.1"/>
    <property type="molecule type" value="Genomic_DNA"/>
</dbReference>
<dbReference type="GO" id="GO:0051537">
    <property type="term" value="F:2 iron, 2 sulfur cluster binding"/>
    <property type="evidence" value="ECO:0007669"/>
    <property type="project" value="UniProtKB-KW"/>
</dbReference>
<evidence type="ECO:0000256" key="5">
    <source>
        <dbReference type="ARBA" id="ARBA00023014"/>
    </source>
</evidence>
<dbReference type="CDD" id="cd03469">
    <property type="entry name" value="Rieske_RO_Alpha_N"/>
    <property type="match status" value="1"/>
</dbReference>
<protein>
    <submittedName>
        <fullName evidence="7">Aromatic ring-hydroxylating dioxygenase subunit alpha</fullName>
    </submittedName>
</protein>
<evidence type="ECO:0000256" key="3">
    <source>
        <dbReference type="ARBA" id="ARBA00023002"/>
    </source>
</evidence>
<dbReference type="InterPro" id="IPR015881">
    <property type="entry name" value="ARHD_Rieske_2Fe_2S"/>
</dbReference>
<keyword evidence="1" id="KW-0001">2Fe-2S</keyword>
<dbReference type="InterPro" id="IPR017941">
    <property type="entry name" value="Rieske_2Fe-2S"/>
</dbReference>
<evidence type="ECO:0000256" key="2">
    <source>
        <dbReference type="ARBA" id="ARBA00022723"/>
    </source>
</evidence>
<dbReference type="AlphaFoldDB" id="A0A3S0CUP4"/>
<dbReference type="Pfam" id="PF19112">
    <property type="entry name" value="VanA_C"/>
    <property type="match status" value="1"/>
</dbReference>
<dbReference type="SUPFAM" id="SSF55961">
    <property type="entry name" value="Bet v1-like"/>
    <property type="match status" value="1"/>
</dbReference>